<evidence type="ECO:0000313" key="1">
    <source>
        <dbReference type="EMBL" id="VDM53457.1"/>
    </source>
</evidence>
<keyword evidence="2" id="KW-1185">Reference proteome</keyword>
<gene>
    <name evidence="1" type="ORF">ACOC_LOCUS1872</name>
</gene>
<dbReference type="AlphaFoldDB" id="A0A0R3PD90"/>
<name>A0A0R3PD90_ANGCS</name>
<reference evidence="3" key="1">
    <citation type="submission" date="2017-02" db="UniProtKB">
        <authorList>
            <consortium name="WormBaseParasite"/>
        </authorList>
    </citation>
    <scope>IDENTIFICATION</scope>
</reference>
<accession>A0A0R3PD90</accession>
<protein>
    <submittedName>
        <fullName evidence="3">Transposase</fullName>
    </submittedName>
</protein>
<dbReference type="EMBL" id="UYYA01000310">
    <property type="protein sequence ID" value="VDM53457.1"/>
    <property type="molecule type" value="Genomic_DNA"/>
</dbReference>
<dbReference type="Proteomes" id="UP000267027">
    <property type="component" value="Unassembled WGS sequence"/>
</dbReference>
<dbReference type="WBParaSite" id="ACOC_0000187101-mRNA-1">
    <property type="protein sequence ID" value="ACOC_0000187101-mRNA-1"/>
    <property type="gene ID" value="ACOC_0000187101"/>
</dbReference>
<organism evidence="3">
    <name type="scientific">Angiostrongylus costaricensis</name>
    <name type="common">Nematode worm</name>
    <dbReference type="NCBI Taxonomy" id="334426"/>
    <lineage>
        <taxon>Eukaryota</taxon>
        <taxon>Metazoa</taxon>
        <taxon>Ecdysozoa</taxon>
        <taxon>Nematoda</taxon>
        <taxon>Chromadorea</taxon>
        <taxon>Rhabditida</taxon>
        <taxon>Rhabditina</taxon>
        <taxon>Rhabditomorpha</taxon>
        <taxon>Strongyloidea</taxon>
        <taxon>Metastrongylidae</taxon>
        <taxon>Angiostrongylus</taxon>
    </lineage>
</organism>
<evidence type="ECO:0000313" key="3">
    <source>
        <dbReference type="WBParaSite" id="ACOC_0000187101-mRNA-1"/>
    </source>
</evidence>
<evidence type="ECO:0000313" key="2">
    <source>
        <dbReference type="Proteomes" id="UP000267027"/>
    </source>
</evidence>
<sequence>MDLHDVFYKTISQELIYELVRNGAALTNAPYNLKNWEMNVFWIGYETDHETLLVANSQPKREKSHTIKSTELSSNAVESLFG</sequence>
<proteinExistence type="predicted"/>
<reference evidence="1 2" key="2">
    <citation type="submission" date="2018-11" db="EMBL/GenBank/DDBJ databases">
        <authorList>
            <consortium name="Pathogen Informatics"/>
        </authorList>
    </citation>
    <scope>NUCLEOTIDE SEQUENCE [LARGE SCALE GENOMIC DNA]</scope>
    <source>
        <strain evidence="1 2">Costa Rica</strain>
    </source>
</reference>